<feature type="domain" description="Zn(2)-C6 fungal-type" evidence="3">
    <location>
        <begin position="4"/>
        <end position="36"/>
    </location>
</feature>
<evidence type="ECO:0000256" key="1">
    <source>
        <dbReference type="ARBA" id="ARBA00023242"/>
    </source>
</evidence>
<feature type="compositionally biased region" description="Basic residues" evidence="2">
    <location>
        <begin position="39"/>
        <end position="48"/>
    </location>
</feature>
<evidence type="ECO:0000256" key="2">
    <source>
        <dbReference type="SAM" id="MobiDB-lite"/>
    </source>
</evidence>
<feature type="compositionally biased region" description="Low complexity" evidence="2">
    <location>
        <begin position="87"/>
        <end position="100"/>
    </location>
</feature>
<feature type="compositionally biased region" description="Low complexity" evidence="2">
    <location>
        <begin position="614"/>
        <end position="627"/>
    </location>
</feature>
<dbReference type="InterPro" id="IPR036864">
    <property type="entry name" value="Zn2-C6_fun-type_DNA-bd_sf"/>
</dbReference>
<organism evidence="4 5">
    <name type="scientific">Cutaneotrichosporon cavernicola</name>
    <dbReference type="NCBI Taxonomy" id="279322"/>
    <lineage>
        <taxon>Eukaryota</taxon>
        <taxon>Fungi</taxon>
        <taxon>Dikarya</taxon>
        <taxon>Basidiomycota</taxon>
        <taxon>Agaricomycotina</taxon>
        <taxon>Tremellomycetes</taxon>
        <taxon>Trichosporonales</taxon>
        <taxon>Trichosporonaceae</taxon>
        <taxon>Cutaneotrichosporon</taxon>
    </lineage>
</organism>
<dbReference type="AlphaFoldDB" id="A0AA48I2Y5"/>
<dbReference type="EMBL" id="AP028212">
    <property type="protein sequence ID" value="BEI88619.1"/>
    <property type="molecule type" value="Genomic_DNA"/>
</dbReference>
<keyword evidence="5" id="KW-1185">Reference proteome</keyword>
<dbReference type="Gene3D" id="4.10.240.10">
    <property type="entry name" value="Zn(2)-C6 fungal-type DNA-binding domain"/>
    <property type="match status" value="1"/>
</dbReference>
<sequence length="749" mass="80565">MRNACDACRLRKVKCRFDDGNSGCAFCTSIGIPCTTAPRQRHRTKAGRKSAQTSTSASTSLSAFDDAFAGCARAAPRVAPSRDGSPPRRISASPLSPSPLEDSEPTGDPTGDRGLSHLPRGRRSNTRARLLGVPGLTRAALDSCFESFFGSIGQVIRVSEPQDLFLRRARVRLYYAAGLDVPAELADVAHNPATELLVLAVACRGAPFGQYAYLAEPIYNRCCELVRIPETLMRNGCDVVESLLLLSELSVRTRNDKLGERTSPCTIDPLGKGAVIDLLFYHGLHIPPPQHAPDFTRRLIIHATAWVHDAIRSASAHTMTRIRDDDTGWPMPANSDDFAYVPLTLVTRQICRTLLSARARGLGLRDADVADTLAAISSLRSRTGISVDGLTAVVDAGRGKASMPRDGARPISHTEYVWLLSTHYWLYLVTWVAVQEDMDRHPGGLSLGTIADVRSATTAACEDMARLAQLSTTHQLHVHATRGVRNHFAAFTLFLVRDFASIASASVAQSHQYYALAETLNHGVRSATFYPDSAKLADTLLMILHKGLRVELRDAARVAERGLDALANVSSLREKRPSSLKVSTTESVPYEFPRESISPAIQVINPPPDDLHNGGSRAGSSQRGSAAPYTPRQDGMLNPGSASSCSAPWSPPTPTFPTQPGVSAAHSTVISNQALHPTTTLPFPTAGTNTMPNGPPIARGPFMAPLDVQLGLPDTSPLGGTSVDLDWFSLMNTLMECGIDLPGTLSEIP</sequence>
<gene>
    <name evidence="4" type="ORF">CcaverHIS019_0113370</name>
</gene>
<feature type="region of interest" description="Disordered" evidence="2">
    <location>
        <begin position="75"/>
        <end position="123"/>
    </location>
</feature>
<dbReference type="GO" id="GO:0000981">
    <property type="term" value="F:DNA-binding transcription factor activity, RNA polymerase II-specific"/>
    <property type="evidence" value="ECO:0007669"/>
    <property type="project" value="InterPro"/>
</dbReference>
<dbReference type="GO" id="GO:0008270">
    <property type="term" value="F:zinc ion binding"/>
    <property type="evidence" value="ECO:0007669"/>
    <property type="project" value="InterPro"/>
</dbReference>
<dbReference type="PROSITE" id="PS00463">
    <property type="entry name" value="ZN2_CY6_FUNGAL_1"/>
    <property type="match status" value="1"/>
</dbReference>
<keyword evidence="1" id="KW-0539">Nucleus</keyword>
<dbReference type="CDD" id="cd00067">
    <property type="entry name" value="GAL4"/>
    <property type="match status" value="1"/>
</dbReference>
<reference evidence="4" key="1">
    <citation type="journal article" date="2023" name="BMC Genomics">
        <title>Chromosome-level genome assemblies of Cutaneotrichosporon spp. (Trichosporonales, Basidiomycota) reveal imbalanced evolution between nucleotide sequences and chromosome synteny.</title>
        <authorList>
            <person name="Kobayashi Y."/>
            <person name="Kayamori A."/>
            <person name="Aoki K."/>
            <person name="Shiwa Y."/>
            <person name="Matsutani M."/>
            <person name="Fujita N."/>
            <person name="Sugita T."/>
            <person name="Iwasaki W."/>
            <person name="Tanaka N."/>
            <person name="Takashima M."/>
        </authorList>
    </citation>
    <scope>NUCLEOTIDE SEQUENCE</scope>
    <source>
        <strain evidence="4">HIS019</strain>
    </source>
</reference>
<evidence type="ECO:0000313" key="4">
    <source>
        <dbReference type="EMBL" id="BEI88619.1"/>
    </source>
</evidence>
<accession>A0AA48I2Y5</accession>
<evidence type="ECO:0000313" key="5">
    <source>
        <dbReference type="Proteomes" id="UP001233271"/>
    </source>
</evidence>
<name>A0AA48I2Y5_9TREE</name>
<dbReference type="PANTHER" id="PTHR31668">
    <property type="entry name" value="GLUCOSE TRANSPORT TRANSCRIPTION REGULATOR RGT1-RELATED-RELATED"/>
    <property type="match status" value="1"/>
</dbReference>
<dbReference type="InterPro" id="IPR001138">
    <property type="entry name" value="Zn2Cys6_DnaBD"/>
</dbReference>
<dbReference type="SMART" id="SM00066">
    <property type="entry name" value="GAL4"/>
    <property type="match status" value="1"/>
</dbReference>
<dbReference type="InterPro" id="IPR050797">
    <property type="entry name" value="Carb_Metab_Trans_Reg"/>
</dbReference>
<dbReference type="Proteomes" id="UP001233271">
    <property type="component" value="Chromosome 1"/>
</dbReference>
<feature type="region of interest" description="Disordered" evidence="2">
    <location>
        <begin position="598"/>
        <end position="665"/>
    </location>
</feature>
<dbReference type="GeneID" id="85492490"/>
<dbReference type="PROSITE" id="PS50048">
    <property type="entry name" value="ZN2_CY6_FUNGAL_2"/>
    <property type="match status" value="1"/>
</dbReference>
<protein>
    <recommendedName>
        <fullName evidence="3">Zn(2)-C6 fungal-type domain-containing protein</fullName>
    </recommendedName>
</protein>
<dbReference type="KEGG" id="ccac:CcaHIS019_0113370"/>
<dbReference type="RefSeq" id="XP_060453885.1">
    <property type="nucleotide sequence ID" value="XM_060596942.1"/>
</dbReference>
<dbReference type="Pfam" id="PF00172">
    <property type="entry name" value="Zn_clus"/>
    <property type="match status" value="1"/>
</dbReference>
<evidence type="ECO:0000259" key="3">
    <source>
        <dbReference type="PROSITE" id="PS50048"/>
    </source>
</evidence>
<feature type="region of interest" description="Disordered" evidence="2">
    <location>
        <begin position="38"/>
        <end position="58"/>
    </location>
</feature>
<feature type="compositionally biased region" description="Low complexity" evidence="2">
    <location>
        <begin position="639"/>
        <end position="648"/>
    </location>
</feature>
<dbReference type="SUPFAM" id="SSF57701">
    <property type="entry name" value="Zn2/Cys6 DNA-binding domain"/>
    <property type="match status" value="1"/>
</dbReference>
<proteinExistence type="predicted"/>